<evidence type="ECO:0000256" key="11">
    <source>
        <dbReference type="ARBA" id="ARBA00023139"/>
    </source>
</evidence>
<protein>
    <recommendedName>
        <fullName evidence="14">Small ribosomal subunit protein uS17</fullName>
    </recommendedName>
    <alternativeName>
        <fullName evidence="15">40S ribosomal protein S11</fullName>
    </alternativeName>
</protein>
<evidence type="ECO:0000256" key="9">
    <source>
        <dbReference type="ARBA" id="ARBA00022980"/>
    </source>
</evidence>
<keyword evidence="7" id="KW-0694">RNA-binding</keyword>
<evidence type="ECO:0000256" key="3">
    <source>
        <dbReference type="ARBA" id="ARBA00022481"/>
    </source>
</evidence>
<evidence type="ECO:0000256" key="1">
    <source>
        <dbReference type="ARBA" id="ARBA00004496"/>
    </source>
</evidence>
<gene>
    <name evidence="21" type="primary">LOC106008410</name>
</gene>
<comment type="subcellular location">
    <subcellularLocation>
        <location evidence="1">Cytoplasm</location>
    </subcellularLocation>
</comment>
<keyword evidence="5" id="KW-0597">Phosphoprotein</keyword>
<dbReference type="SUPFAM" id="SSF50249">
    <property type="entry name" value="Nucleic acid-binding proteins"/>
    <property type="match status" value="1"/>
</dbReference>
<keyword evidence="12" id="KW-0687">Ribonucleoprotein</keyword>
<evidence type="ECO:0000256" key="7">
    <source>
        <dbReference type="ARBA" id="ARBA00022884"/>
    </source>
</evidence>
<keyword evidence="6" id="KW-0699">rRNA-binding</keyword>
<evidence type="ECO:0000256" key="4">
    <source>
        <dbReference type="ARBA" id="ARBA00022490"/>
    </source>
</evidence>
<keyword evidence="3" id="KW-0488">Methylation</keyword>
<dbReference type="GO" id="GO:0006412">
    <property type="term" value="P:translation"/>
    <property type="evidence" value="ECO:0007669"/>
    <property type="project" value="InterPro"/>
</dbReference>
<name>A0AAX6QQG8_HETGA</name>
<dbReference type="GeneID" id="106008410"/>
<keyword evidence="8" id="KW-0164">Citrullination</keyword>
<feature type="region of interest" description="Disordered" evidence="18">
    <location>
        <begin position="1"/>
        <end position="28"/>
    </location>
</feature>
<accession>A0AAX6QQG8</accession>
<comment type="subunit">
    <text evidence="17">Component of the small ribosomal subunit. Part of the small subunit (SSU) processome, composed of more than 70 proteins and the RNA chaperone small nucleolar RNA (snoRNA) U3.</text>
</comment>
<feature type="domain" description="Small ribosomal subunit protein uS17 N-terminal" evidence="19">
    <location>
        <begin position="21"/>
        <end position="68"/>
    </location>
</feature>
<evidence type="ECO:0000256" key="16">
    <source>
        <dbReference type="ARBA" id="ARBA00045441"/>
    </source>
</evidence>
<evidence type="ECO:0000313" key="20">
    <source>
        <dbReference type="Proteomes" id="UP000694906"/>
    </source>
</evidence>
<dbReference type="InterPro" id="IPR000266">
    <property type="entry name" value="Ribosomal_uS17"/>
</dbReference>
<dbReference type="RefSeq" id="XP_012923554.1">
    <property type="nucleotide sequence ID" value="XM_013068100.1"/>
</dbReference>
<evidence type="ECO:0000256" key="10">
    <source>
        <dbReference type="ARBA" id="ARBA00022990"/>
    </source>
</evidence>
<keyword evidence="11" id="KW-0564">Palmitate</keyword>
<evidence type="ECO:0000256" key="13">
    <source>
        <dbReference type="ARBA" id="ARBA00023288"/>
    </source>
</evidence>
<reference evidence="21" key="1">
    <citation type="submission" date="2025-08" db="UniProtKB">
        <authorList>
            <consortium name="RefSeq"/>
        </authorList>
    </citation>
    <scope>IDENTIFICATION</scope>
</reference>
<evidence type="ECO:0000256" key="15">
    <source>
        <dbReference type="ARBA" id="ARBA00035471"/>
    </source>
</evidence>
<evidence type="ECO:0000256" key="8">
    <source>
        <dbReference type="ARBA" id="ARBA00022934"/>
    </source>
</evidence>
<keyword evidence="9" id="KW-0689">Ribosomal protein</keyword>
<keyword evidence="4" id="KW-0963">Cytoplasm</keyword>
<dbReference type="GO" id="GO:0019843">
    <property type="term" value="F:rRNA binding"/>
    <property type="evidence" value="ECO:0007669"/>
    <property type="project" value="UniProtKB-KW"/>
</dbReference>
<dbReference type="Pfam" id="PF16205">
    <property type="entry name" value="Ribosomal_S17_N"/>
    <property type="match status" value="1"/>
</dbReference>
<evidence type="ECO:0000256" key="14">
    <source>
        <dbReference type="ARBA" id="ARBA00035164"/>
    </source>
</evidence>
<keyword evidence="10" id="KW-0007">Acetylation</keyword>
<evidence type="ECO:0000259" key="19">
    <source>
        <dbReference type="Pfam" id="PF16205"/>
    </source>
</evidence>
<evidence type="ECO:0000256" key="2">
    <source>
        <dbReference type="ARBA" id="ARBA00010254"/>
    </source>
</evidence>
<dbReference type="KEGG" id="hgl:106008410"/>
<dbReference type="GO" id="GO:0003735">
    <property type="term" value="F:structural constituent of ribosome"/>
    <property type="evidence" value="ECO:0007669"/>
    <property type="project" value="InterPro"/>
</dbReference>
<evidence type="ECO:0000256" key="17">
    <source>
        <dbReference type="ARBA" id="ARBA00046547"/>
    </source>
</evidence>
<comment type="function">
    <text evidence="16">Component of the small ribosomal subunit. The ribosome is a large ribonucleoprotein complex responsible for the synthesis of proteins in the cell. Part of the small subunit (SSU) processome, first precursor of the small eukaryotic ribosomal subunit. During the assembly of the SSU processome in the nucleolus, many ribosome biogenesis factors, an RNA chaperone and ribosomal proteins associate with the nascent pre-rRNA and work in concert to generate RNA folding, modifications, rearrangements and cleavage as well as targeted degradation of pre-ribosomal RNA by the RNA exosome.</text>
</comment>
<proteinExistence type="inferred from homology"/>
<dbReference type="Proteomes" id="UP000694906">
    <property type="component" value="Unplaced"/>
</dbReference>
<evidence type="ECO:0000313" key="21">
    <source>
        <dbReference type="RefSeq" id="XP_012923554.1"/>
    </source>
</evidence>
<keyword evidence="20" id="KW-1185">Reference proteome</keyword>
<evidence type="ECO:0000256" key="12">
    <source>
        <dbReference type="ARBA" id="ARBA00023274"/>
    </source>
</evidence>
<dbReference type="Gene3D" id="2.40.50.1000">
    <property type="match status" value="1"/>
</dbReference>
<dbReference type="GO" id="GO:0022627">
    <property type="term" value="C:cytosolic small ribosomal subunit"/>
    <property type="evidence" value="ECO:0007669"/>
    <property type="project" value="TreeGrafter"/>
</dbReference>
<dbReference type="AlphaFoldDB" id="A0AAX6QQG8"/>
<keyword evidence="13" id="KW-0449">Lipoprotein</keyword>
<dbReference type="InterPro" id="IPR032440">
    <property type="entry name" value="Ribosomal_uS17_N"/>
</dbReference>
<dbReference type="FunFam" id="2.40.50.1000:FF:000008">
    <property type="entry name" value="40S ribosomal protein S11"/>
    <property type="match status" value="1"/>
</dbReference>
<evidence type="ECO:0000256" key="5">
    <source>
        <dbReference type="ARBA" id="ARBA00022553"/>
    </source>
</evidence>
<dbReference type="Pfam" id="PF00366">
    <property type="entry name" value="Ribosomal_S17"/>
    <property type="match status" value="1"/>
</dbReference>
<comment type="similarity">
    <text evidence="2">Belongs to the universal ribosomal protein uS17 family.</text>
</comment>
<dbReference type="PANTHER" id="PTHR10744">
    <property type="entry name" value="40S RIBOSOMAL PROTEIN S11 FAMILY MEMBER"/>
    <property type="match status" value="1"/>
</dbReference>
<dbReference type="InterPro" id="IPR012340">
    <property type="entry name" value="NA-bd_OB-fold"/>
</dbReference>
<evidence type="ECO:0000256" key="18">
    <source>
        <dbReference type="SAM" id="MobiDB-lite"/>
    </source>
</evidence>
<evidence type="ECO:0000256" key="6">
    <source>
        <dbReference type="ARBA" id="ARBA00022730"/>
    </source>
</evidence>
<dbReference type="PANTHER" id="PTHR10744:SF9">
    <property type="entry name" value="40S RIBOSOMAL PROTEIN S11-RELATED"/>
    <property type="match status" value="1"/>
</dbReference>
<organism evidence="20 21">
    <name type="scientific">Heterocephalus glaber</name>
    <name type="common">Naked mole rat</name>
    <dbReference type="NCBI Taxonomy" id="10181"/>
    <lineage>
        <taxon>Eukaryota</taxon>
        <taxon>Metazoa</taxon>
        <taxon>Chordata</taxon>
        <taxon>Craniata</taxon>
        <taxon>Vertebrata</taxon>
        <taxon>Euteleostomi</taxon>
        <taxon>Mammalia</taxon>
        <taxon>Eutheria</taxon>
        <taxon>Euarchontoglires</taxon>
        <taxon>Glires</taxon>
        <taxon>Rodentia</taxon>
        <taxon>Hystricomorpha</taxon>
        <taxon>Bathyergidae</taxon>
        <taxon>Heterocephalus</taxon>
    </lineage>
</organism>
<sequence length="115" mass="12933">MEGFQQAAAPGRQKSPRGSCGEKRKEKLPRSWKNIGLGFETSTEAVEGTDIDSECPCTGNVCIQGRILSGVVTKVKMQRTIVIHHNYLHYICRYNCSEKHLRNKSVHPSPCFRDV</sequence>